<dbReference type="InterPro" id="IPR055170">
    <property type="entry name" value="GFO_IDH_MocA-like_dom"/>
</dbReference>
<dbReference type="Pfam" id="PF01408">
    <property type="entry name" value="GFO_IDH_MocA"/>
    <property type="match status" value="1"/>
</dbReference>
<dbReference type="EMBL" id="JBHILM010000043">
    <property type="protein sequence ID" value="MFB5684548.1"/>
    <property type="molecule type" value="Genomic_DNA"/>
</dbReference>
<dbReference type="Pfam" id="PF22725">
    <property type="entry name" value="GFO_IDH_MocA_C3"/>
    <property type="match status" value="1"/>
</dbReference>
<feature type="domain" description="GFO/IDH/MocA-like oxidoreductase" evidence="2">
    <location>
        <begin position="140"/>
        <end position="248"/>
    </location>
</feature>
<dbReference type="Gene3D" id="3.30.360.10">
    <property type="entry name" value="Dihydrodipicolinate Reductase, domain 2"/>
    <property type="match status" value="1"/>
</dbReference>
<proteinExistence type="predicted"/>
<dbReference type="InterPro" id="IPR036291">
    <property type="entry name" value="NAD(P)-bd_dom_sf"/>
</dbReference>
<comment type="caution">
    <text evidence="3">The sequence shown here is derived from an EMBL/GenBank/DDBJ whole genome shotgun (WGS) entry which is preliminary data.</text>
</comment>
<evidence type="ECO:0000259" key="2">
    <source>
        <dbReference type="Pfam" id="PF22725"/>
    </source>
</evidence>
<feature type="domain" description="Gfo/Idh/MocA-like oxidoreductase N-terminal" evidence="1">
    <location>
        <begin position="1"/>
        <end position="118"/>
    </location>
</feature>
<keyword evidence="4" id="KW-1185">Reference proteome</keyword>
<dbReference type="PANTHER" id="PTHR43054">
    <property type="match status" value="1"/>
</dbReference>
<protein>
    <submittedName>
        <fullName evidence="3">Gfo/Idh/MocA family protein</fullName>
    </submittedName>
</protein>
<evidence type="ECO:0000313" key="4">
    <source>
        <dbReference type="Proteomes" id="UP001580407"/>
    </source>
</evidence>
<name>A0ABV5BFT9_9BACL</name>
<dbReference type="Proteomes" id="UP001580407">
    <property type="component" value="Unassembled WGS sequence"/>
</dbReference>
<dbReference type="SUPFAM" id="SSF55347">
    <property type="entry name" value="Glyceraldehyde-3-phosphate dehydrogenase-like, C-terminal domain"/>
    <property type="match status" value="1"/>
</dbReference>
<organism evidence="3 4">
    <name type="scientific">Paenibacillus terreus</name>
    <dbReference type="NCBI Taxonomy" id="1387834"/>
    <lineage>
        <taxon>Bacteria</taxon>
        <taxon>Bacillati</taxon>
        <taxon>Bacillota</taxon>
        <taxon>Bacilli</taxon>
        <taxon>Bacillales</taxon>
        <taxon>Paenibacillaceae</taxon>
        <taxon>Paenibacillus</taxon>
    </lineage>
</organism>
<sequence length="328" mass="36580">MKIGIAGNGMIVRFCLDALQEIEAIECTAICVRKDAIEKGEKLAKTYGIGKIYTDYGAMLKDAEIDFIYIGIVNSLHYEYAKKALEAGKHVIVEKPFTSTLQEAVSLEKLSREKKLFLFEAITLLYSPNYQFIKEQLHLIGDIKLIQCNFSKVSSRYSDYAAGTVLPAFDPYYSGGALYDINIYNLHFVAGLLGMPQEVRYLANRGHNGIDTSGVVTLRYDQCPAVCCGAKDSDSDSFITIQGERGFIRLDSPPNLADSVIVSIGQDKRTSNFNKVQNHMVNEFVAFAEMFRSGNYDECYQNLRHSVSVIDIACQARQDAGIRFAADE</sequence>
<dbReference type="InterPro" id="IPR000683">
    <property type="entry name" value="Gfo/Idh/MocA-like_OxRdtase_N"/>
</dbReference>
<gene>
    <name evidence="3" type="ORF">ACE3NQ_26940</name>
</gene>
<evidence type="ECO:0000313" key="3">
    <source>
        <dbReference type="EMBL" id="MFB5684548.1"/>
    </source>
</evidence>
<evidence type="ECO:0000259" key="1">
    <source>
        <dbReference type="Pfam" id="PF01408"/>
    </source>
</evidence>
<dbReference type="RefSeq" id="WP_375528221.1">
    <property type="nucleotide sequence ID" value="NZ_JBHILM010000043.1"/>
</dbReference>
<dbReference type="SUPFAM" id="SSF51735">
    <property type="entry name" value="NAD(P)-binding Rossmann-fold domains"/>
    <property type="match status" value="1"/>
</dbReference>
<accession>A0ABV5BFT9</accession>
<reference evidence="3 4" key="1">
    <citation type="submission" date="2024-09" db="EMBL/GenBank/DDBJ databases">
        <authorList>
            <person name="Ruan L."/>
        </authorList>
    </citation>
    <scope>NUCLEOTIDE SEQUENCE [LARGE SCALE GENOMIC DNA]</scope>
    <source>
        <strain evidence="3 4">D33</strain>
    </source>
</reference>
<dbReference type="PANTHER" id="PTHR43054:SF1">
    <property type="entry name" value="SCYLLO-INOSITOL 2-DEHYDROGENASE (NADP(+)) IOLU"/>
    <property type="match status" value="1"/>
</dbReference>
<dbReference type="Gene3D" id="3.40.50.720">
    <property type="entry name" value="NAD(P)-binding Rossmann-like Domain"/>
    <property type="match status" value="1"/>
</dbReference>